<feature type="compositionally biased region" description="Gly residues" evidence="10">
    <location>
        <begin position="374"/>
        <end position="384"/>
    </location>
</feature>
<gene>
    <name evidence="12" type="ORF">WJX81_000979</name>
</gene>
<feature type="region of interest" description="Disordered" evidence="10">
    <location>
        <begin position="34"/>
        <end position="53"/>
    </location>
</feature>
<feature type="region of interest" description="Disordered" evidence="10">
    <location>
        <begin position="356"/>
        <end position="409"/>
    </location>
</feature>
<evidence type="ECO:0000313" key="13">
    <source>
        <dbReference type="Proteomes" id="UP001445335"/>
    </source>
</evidence>
<evidence type="ECO:0000256" key="8">
    <source>
        <dbReference type="ARBA" id="ARBA00023306"/>
    </source>
</evidence>
<keyword evidence="4" id="KW-0547">Nucleotide-binding</keyword>
<dbReference type="InterPro" id="IPR027417">
    <property type="entry name" value="P-loop_NTPase"/>
</dbReference>
<dbReference type="Proteomes" id="UP001445335">
    <property type="component" value="Unassembled WGS sequence"/>
</dbReference>
<dbReference type="GO" id="GO:0003677">
    <property type="term" value="F:DNA binding"/>
    <property type="evidence" value="ECO:0007669"/>
    <property type="project" value="UniProtKB-KW"/>
</dbReference>
<feature type="region of interest" description="Disordered" evidence="10">
    <location>
        <begin position="787"/>
        <end position="888"/>
    </location>
</feature>
<dbReference type="GO" id="GO:0005634">
    <property type="term" value="C:nucleus"/>
    <property type="evidence" value="ECO:0007669"/>
    <property type="project" value="UniProtKB-SubCell"/>
</dbReference>
<dbReference type="SMART" id="SM00382">
    <property type="entry name" value="AAA"/>
    <property type="match status" value="1"/>
</dbReference>
<keyword evidence="3" id="KW-0235">DNA replication</keyword>
<feature type="compositionally biased region" description="Low complexity" evidence="10">
    <location>
        <begin position="246"/>
        <end position="255"/>
    </location>
</feature>
<reference evidence="12 13" key="1">
    <citation type="journal article" date="2024" name="Nat. Commun.">
        <title>Phylogenomics reveals the evolutionary origins of lichenization in chlorophyte algae.</title>
        <authorList>
            <person name="Puginier C."/>
            <person name="Libourel C."/>
            <person name="Otte J."/>
            <person name="Skaloud P."/>
            <person name="Haon M."/>
            <person name="Grisel S."/>
            <person name="Petersen M."/>
            <person name="Berrin J.G."/>
            <person name="Delaux P.M."/>
            <person name="Dal Grande F."/>
            <person name="Keller J."/>
        </authorList>
    </citation>
    <scope>NUCLEOTIDE SEQUENCE [LARGE SCALE GENOMIC DNA]</scope>
    <source>
        <strain evidence="12 13">SAG 245.80</strain>
    </source>
</reference>
<evidence type="ECO:0000256" key="7">
    <source>
        <dbReference type="ARBA" id="ARBA00023242"/>
    </source>
</evidence>
<feature type="compositionally biased region" description="Low complexity" evidence="10">
    <location>
        <begin position="815"/>
        <end position="824"/>
    </location>
</feature>
<evidence type="ECO:0000256" key="5">
    <source>
        <dbReference type="ARBA" id="ARBA00022840"/>
    </source>
</evidence>
<comment type="subcellular location">
    <subcellularLocation>
        <location evidence="1">Nucleus</location>
    </subcellularLocation>
</comment>
<evidence type="ECO:0000256" key="6">
    <source>
        <dbReference type="ARBA" id="ARBA00023125"/>
    </source>
</evidence>
<dbReference type="InterPro" id="IPR047854">
    <property type="entry name" value="RFC_lid"/>
</dbReference>
<keyword evidence="13" id="KW-1185">Reference proteome</keyword>
<keyword evidence="5" id="KW-0067">ATP-binding</keyword>
<keyword evidence="8" id="KW-0131">Cell cycle</keyword>
<feature type="compositionally biased region" description="Low complexity" evidence="10">
    <location>
        <begin position="869"/>
        <end position="883"/>
    </location>
</feature>
<dbReference type="Gene3D" id="1.10.8.60">
    <property type="match status" value="1"/>
</dbReference>
<dbReference type="PANTHER" id="PTHR46765:SF1">
    <property type="entry name" value="P-LOOP CONTAINING NUCLEOSIDE TRIPHOSPHATE HYDROLASES SUPERFAMILY PROTEIN"/>
    <property type="match status" value="1"/>
</dbReference>
<evidence type="ECO:0000256" key="4">
    <source>
        <dbReference type="ARBA" id="ARBA00022741"/>
    </source>
</evidence>
<evidence type="ECO:0000256" key="1">
    <source>
        <dbReference type="ARBA" id="ARBA00004123"/>
    </source>
</evidence>
<dbReference type="Pfam" id="PF00004">
    <property type="entry name" value="AAA"/>
    <property type="match status" value="1"/>
</dbReference>
<evidence type="ECO:0000256" key="2">
    <source>
        <dbReference type="ARBA" id="ARBA00011480"/>
    </source>
</evidence>
<dbReference type="PANTHER" id="PTHR46765">
    <property type="entry name" value="P-LOOP CONTAINING NUCLEOSIDE TRIPHOSPHATE HYDROLASES SUPERFAMILY PROTEIN"/>
    <property type="match status" value="1"/>
</dbReference>
<feature type="region of interest" description="Disordered" evidence="10">
    <location>
        <begin position="237"/>
        <end position="257"/>
    </location>
</feature>
<dbReference type="GO" id="GO:0006260">
    <property type="term" value="P:DNA replication"/>
    <property type="evidence" value="ECO:0007669"/>
    <property type="project" value="UniProtKB-KW"/>
</dbReference>
<dbReference type="GO" id="GO:0016887">
    <property type="term" value="F:ATP hydrolysis activity"/>
    <property type="evidence" value="ECO:0007669"/>
    <property type="project" value="InterPro"/>
</dbReference>
<feature type="compositionally biased region" description="Low complexity" evidence="10">
    <location>
        <begin position="837"/>
        <end position="853"/>
    </location>
</feature>
<comment type="similarity">
    <text evidence="9">Belongs to the activator 1 small subunits family. CTF18 subfamily.</text>
</comment>
<dbReference type="CDD" id="cd18140">
    <property type="entry name" value="HLD_clamp_RFC"/>
    <property type="match status" value="1"/>
</dbReference>
<feature type="compositionally biased region" description="Gly residues" evidence="10">
    <location>
        <begin position="800"/>
        <end position="814"/>
    </location>
</feature>
<proteinExistence type="inferred from homology"/>
<dbReference type="EMBL" id="JALJOU010000102">
    <property type="protein sequence ID" value="KAK9821413.1"/>
    <property type="molecule type" value="Genomic_DNA"/>
</dbReference>
<evidence type="ECO:0000313" key="12">
    <source>
        <dbReference type="EMBL" id="KAK9821413.1"/>
    </source>
</evidence>
<keyword evidence="6" id="KW-0238">DNA-binding</keyword>
<evidence type="ECO:0000259" key="11">
    <source>
        <dbReference type="SMART" id="SM00382"/>
    </source>
</evidence>
<feature type="compositionally biased region" description="Low complexity" evidence="10">
    <location>
        <begin position="359"/>
        <end position="373"/>
    </location>
</feature>
<dbReference type="InterPro" id="IPR003593">
    <property type="entry name" value="AAA+_ATPase"/>
</dbReference>
<feature type="domain" description="AAA+ ATPase" evidence="11">
    <location>
        <begin position="260"/>
        <end position="447"/>
    </location>
</feature>
<accession>A0AAW1QJG1</accession>
<name>A0AAW1QJG1_9CHLO</name>
<organism evidence="12 13">
    <name type="scientific">Elliptochloris bilobata</name>
    <dbReference type="NCBI Taxonomy" id="381761"/>
    <lineage>
        <taxon>Eukaryota</taxon>
        <taxon>Viridiplantae</taxon>
        <taxon>Chlorophyta</taxon>
        <taxon>core chlorophytes</taxon>
        <taxon>Trebouxiophyceae</taxon>
        <taxon>Trebouxiophyceae incertae sedis</taxon>
        <taxon>Elliptochloris clade</taxon>
        <taxon>Elliptochloris</taxon>
    </lineage>
</organism>
<dbReference type="Gene3D" id="3.40.50.300">
    <property type="entry name" value="P-loop containing nucleotide triphosphate hydrolases"/>
    <property type="match status" value="1"/>
</dbReference>
<dbReference type="InterPro" id="IPR053016">
    <property type="entry name" value="CTF18-RFC_complex"/>
</dbReference>
<comment type="caution">
    <text evidence="12">The sequence shown here is derived from an EMBL/GenBank/DDBJ whole genome shotgun (WGS) entry which is preliminary data.</text>
</comment>
<comment type="subunit">
    <text evidence="2">Heterotetramer of subunits RFC2, RFC3, RFC4 and RFC5 that can form a complex with RFC1.</text>
</comment>
<feature type="compositionally biased region" description="Low complexity" evidence="10">
    <location>
        <begin position="788"/>
        <end position="798"/>
    </location>
</feature>
<dbReference type="GO" id="GO:0005524">
    <property type="term" value="F:ATP binding"/>
    <property type="evidence" value="ECO:0007669"/>
    <property type="project" value="UniProtKB-KW"/>
</dbReference>
<evidence type="ECO:0000256" key="10">
    <source>
        <dbReference type="SAM" id="MobiDB-lite"/>
    </source>
</evidence>
<sequence>MDDLDDLLALEEGLQDDEGASRKRHLQELDLNSLAEPRACQGGGGKRARTSAEDFADDELEDLAPRDLGCSFAGAWLDPALAPAPLPCRHAVDVTGDVYEVTCGDTGERVYCSLAPAHASGAAARDLRRGRGLLLGRPISDLVEEIERAALERALEQSEAEPSGAVSQRASAHTDFAGAGEDGAGVAPREPEELWVDRYRPRVFFNLLSDEATNRETLRWLKGWDACVFGAAHAAGSAAGGRRDSGAAGAPSSSAPERPEHKILLLCGAPGLGKTTLAHVAARHCGYRPVEINASDDRSAANLMARVADAVQMTAVLGARRPNCVVIDEIDGATGGAEGRGAINALIKLVRGEGRSSRRSGGARAGADTSARAGKGGADAGGGDSSDEEAGDGGSSGKLAAAGKRRGGRRGAGPLLRPIIAICNDLYAPALRPLRAVAQIVQFRPPAVDRIIGRLRQICAAEGLFVDRTALAALVERTDGDVRACLNTLQLLARAGRPVRVADVKAAAAGHKDMTASAFGLWHDLFSDRRGGRGRAAVTAPNRLHDALADFGDAELVLAGLHENFHRARFLDTHFRRAAGVLETLGDADVLMRDAHRRGDFAMQKYLPAAALRIHAVVAAPERVQLQWPKAGGEAARARAANAALLQAWRAELPARTFCTFTARSAVMEVLPGLVATLARPLRPVAPHLHTPAERAALAALVASLLGYAVTFVPEPSAAAATSAALAAARGGAPTEAVTEVNALAPPVHRLTAFLGMRVQRTAVPAAVRQLVIAQMQAEAIRQREAARAAANGAERPASGGRGGDPGGNEGDPGGSQRPPSGGSRLQMSVAQRAKEATAAAAAARKAAPARKANWLDAARSRADRRRAAPPATSSQPSGADAAEGGGAGRALPVRYQFHEGYTNAVKRPVHMRDLL</sequence>
<evidence type="ECO:0000256" key="3">
    <source>
        <dbReference type="ARBA" id="ARBA00022705"/>
    </source>
</evidence>
<dbReference type="AlphaFoldDB" id="A0AAW1QJG1"/>
<dbReference type="InterPro" id="IPR003959">
    <property type="entry name" value="ATPase_AAA_core"/>
</dbReference>
<dbReference type="CDD" id="cd00009">
    <property type="entry name" value="AAA"/>
    <property type="match status" value="1"/>
</dbReference>
<keyword evidence="7" id="KW-0539">Nucleus</keyword>
<evidence type="ECO:0000256" key="9">
    <source>
        <dbReference type="ARBA" id="ARBA00043975"/>
    </source>
</evidence>
<protein>
    <recommendedName>
        <fullName evidence="11">AAA+ ATPase domain-containing protein</fullName>
    </recommendedName>
</protein>
<dbReference type="SUPFAM" id="SSF52540">
    <property type="entry name" value="P-loop containing nucleoside triphosphate hydrolases"/>
    <property type="match status" value="1"/>
</dbReference>